<dbReference type="InterPro" id="IPR003413">
    <property type="entry name" value="T2SS_GspI_C"/>
</dbReference>
<gene>
    <name evidence="11" type="ORF">BFC18_07910</name>
</gene>
<dbReference type="GO" id="GO:0005886">
    <property type="term" value="C:plasma membrane"/>
    <property type="evidence" value="ECO:0007669"/>
    <property type="project" value="UniProtKB-SubCell"/>
</dbReference>
<keyword evidence="5 9" id="KW-0997">Cell inner membrane</keyword>
<feature type="domain" description="Type II secretion system protein GspI C-terminal" evidence="10">
    <location>
        <begin position="45"/>
        <end position="122"/>
    </location>
</feature>
<proteinExistence type="inferred from homology"/>
<keyword evidence="7 9" id="KW-1133">Transmembrane helix</keyword>
<dbReference type="GO" id="GO:0015628">
    <property type="term" value="P:protein secretion by the type II secretion system"/>
    <property type="evidence" value="ECO:0007669"/>
    <property type="project" value="UniProtKB-UniRule"/>
</dbReference>
<comment type="function">
    <text evidence="9">Component of the type II secretion system required for the energy-dependent secretion of extracellular factors such as proteases and toxins from the periplasm.</text>
</comment>
<evidence type="ECO:0000256" key="8">
    <source>
        <dbReference type="ARBA" id="ARBA00023136"/>
    </source>
</evidence>
<evidence type="ECO:0000256" key="4">
    <source>
        <dbReference type="ARBA" id="ARBA00022481"/>
    </source>
</evidence>
<evidence type="ECO:0000256" key="7">
    <source>
        <dbReference type="ARBA" id="ARBA00022989"/>
    </source>
</evidence>
<dbReference type="NCBIfam" id="TIGR01707">
    <property type="entry name" value="gspI"/>
    <property type="match status" value="1"/>
</dbReference>
<evidence type="ECO:0000256" key="6">
    <source>
        <dbReference type="ARBA" id="ARBA00022692"/>
    </source>
</evidence>
<dbReference type="InterPro" id="IPR045584">
    <property type="entry name" value="Pilin-like"/>
</dbReference>
<dbReference type="STRING" id="1656094.BFC18_07910"/>
<evidence type="ECO:0000256" key="2">
    <source>
        <dbReference type="ARBA" id="ARBA00008358"/>
    </source>
</evidence>
<dbReference type="PROSITE" id="PS00409">
    <property type="entry name" value="PROKAR_NTER_METHYL"/>
    <property type="match status" value="1"/>
</dbReference>
<dbReference type="AlphaFoldDB" id="A0A1E7ZDV7"/>
<dbReference type="PANTHER" id="PTHR38779">
    <property type="entry name" value="TYPE II SECRETION SYSTEM PROTEIN I-RELATED"/>
    <property type="match status" value="1"/>
</dbReference>
<comment type="caution">
    <text evidence="11">The sequence shown here is derived from an EMBL/GenBank/DDBJ whole genome shotgun (WGS) entry which is preliminary data.</text>
</comment>
<evidence type="ECO:0000259" key="10">
    <source>
        <dbReference type="Pfam" id="PF02501"/>
    </source>
</evidence>
<keyword evidence="4 9" id="KW-0488">Methylation</keyword>
<name>A0A1E7ZDV7_9ALTE</name>
<dbReference type="Proteomes" id="UP000175691">
    <property type="component" value="Unassembled WGS sequence"/>
</dbReference>
<comment type="subcellular location">
    <subcellularLocation>
        <location evidence="1 9">Cell inner membrane</location>
        <topology evidence="1 9">Single-pass membrane protein</topology>
    </subcellularLocation>
</comment>
<dbReference type="InterPro" id="IPR012902">
    <property type="entry name" value="N_methyl_site"/>
</dbReference>
<sequence>MKAQLGRQSGMTLIEVMAALVIFALAGTAVMKSAAEHLSSVSQVEEVTFATWVANNRLNEMKLTGTWPPKNNQRGTMEMADRTWYWQQVVTKTTDDDLRAVEVNVGQDPQYEYFQANVITYVSKPASIAQDATININGSGGSNNNQNGTDP</sequence>
<dbReference type="EMBL" id="MDHN01000013">
    <property type="protein sequence ID" value="OFC71644.1"/>
    <property type="molecule type" value="Genomic_DNA"/>
</dbReference>
<dbReference type="Gene3D" id="3.30.1300.30">
    <property type="entry name" value="GSPII I/J protein-like"/>
    <property type="match status" value="1"/>
</dbReference>
<dbReference type="GO" id="GO:0015627">
    <property type="term" value="C:type II protein secretion system complex"/>
    <property type="evidence" value="ECO:0007669"/>
    <property type="project" value="UniProtKB-UniRule"/>
</dbReference>
<dbReference type="RefSeq" id="WP_070124561.1">
    <property type="nucleotide sequence ID" value="NZ_MDHN01000013.1"/>
</dbReference>
<accession>A0A1E7ZDV7</accession>
<keyword evidence="12" id="KW-1185">Reference proteome</keyword>
<evidence type="ECO:0000256" key="1">
    <source>
        <dbReference type="ARBA" id="ARBA00004377"/>
    </source>
</evidence>
<evidence type="ECO:0000313" key="12">
    <source>
        <dbReference type="Proteomes" id="UP000175691"/>
    </source>
</evidence>
<dbReference type="Pfam" id="PF02501">
    <property type="entry name" value="T2SSI"/>
    <property type="match status" value="1"/>
</dbReference>
<comment type="similarity">
    <text evidence="2 9">Belongs to the GSP I family.</text>
</comment>
<dbReference type="SUPFAM" id="SSF54523">
    <property type="entry name" value="Pili subunits"/>
    <property type="match status" value="1"/>
</dbReference>
<comment type="PTM">
    <text evidence="9">Cleaved by prepilin peptidase.</text>
</comment>
<reference evidence="11 12" key="1">
    <citation type="submission" date="2016-08" db="EMBL/GenBank/DDBJ databases">
        <authorList>
            <person name="Seilhamer J.J."/>
        </authorList>
    </citation>
    <scope>NUCLEOTIDE SEQUENCE [LARGE SCALE GENOMIC DNA]</scope>
    <source>
        <strain evidence="11 12">KCTC 42603</strain>
    </source>
</reference>
<evidence type="ECO:0000256" key="9">
    <source>
        <dbReference type="RuleBase" id="RU368030"/>
    </source>
</evidence>
<dbReference type="InterPro" id="IPR010052">
    <property type="entry name" value="T2SS_protein-GspI"/>
</dbReference>
<protein>
    <recommendedName>
        <fullName evidence="9">Type II secretion system protein I</fullName>
        <shortName evidence="9">T2SS minor pseudopilin I</shortName>
    </recommendedName>
</protein>
<keyword evidence="3" id="KW-1003">Cell membrane</keyword>
<dbReference type="PANTHER" id="PTHR38779:SF2">
    <property type="entry name" value="TYPE II SECRETION SYSTEM PROTEIN I-RELATED"/>
    <property type="match status" value="1"/>
</dbReference>
<feature type="transmembrane region" description="Helical" evidence="9">
    <location>
        <begin position="12"/>
        <end position="31"/>
    </location>
</feature>
<dbReference type="Pfam" id="PF07963">
    <property type="entry name" value="N_methyl"/>
    <property type="match status" value="1"/>
</dbReference>
<evidence type="ECO:0000256" key="3">
    <source>
        <dbReference type="ARBA" id="ARBA00022475"/>
    </source>
</evidence>
<evidence type="ECO:0000313" key="11">
    <source>
        <dbReference type="EMBL" id="OFC71644.1"/>
    </source>
</evidence>
<dbReference type="NCBIfam" id="TIGR02532">
    <property type="entry name" value="IV_pilin_GFxxxE"/>
    <property type="match status" value="1"/>
</dbReference>
<keyword evidence="8 9" id="KW-0472">Membrane</keyword>
<keyword evidence="6 9" id="KW-0812">Transmembrane</keyword>
<evidence type="ECO:0000256" key="5">
    <source>
        <dbReference type="ARBA" id="ARBA00022519"/>
    </source>
</evidence>
<organism evidence="11 12">
    <name type="scientific">Alteromonas confluentis</name>
    <dbReference type="NCBI Taxonomy" id="1656094"/>
    <lineage>
        <taxon>Bacteria</taxon>
        <taxon>Pseudomonadati</taxon>
        <taxon>Pseudomonadota</taxon>
        <taxon>Gammaproteobacteria</taxon>
        <taxon>Alteromonadales</taxon>
        <taxon>Alteromonadaceae</taxon>
        <taxon>Alteromonas/Salinimonas group</taxon>
        <taxon>Alteromonas</taxon>
    </lineage>
</organism>
<comment type="subunit">
    <text evidence="9">Type II secretion is composed of four main components: the outer membrane complex, the inner membrane complex, the cytoplasmic secretion ATPase and the periplasm-spanning pseudopilus.</text>
</comment>